<keyword evidence="8 9" id="KW-0472">Membrane</keyword>
<dbReference type="InterPro" id="IPR051120">
    <property type="entry name" value="ABC_AA/LPS_Transport"/>
</dbReference>
<evidence type="ECO:0000256" key="3">
    <source>
        <dbReference type="ARBA" id="ARBA00022475"/>
    </source>
</evidence>
<gene>
    <name evidence="11" type="ORF">HX876_11045</name>
</gene>
<feature type="transmembrane region" description="Helical" evidence="9">
    <location>
        <begin position="175"/>
        <end position="195"/>
    </location>
</feature>
<feature type="transmembrane region" description="Helical" evidence="9">
    <location>
        <begin position="297"/>
        <end position="323"/>
    </location>
</feature>
<dbReference type="Gene3D" id="3.40.50.300">
    <property type="entry name" value="P-loop containing nucleotide triphosphate hydrolases"/>
    <property type="match status" value="1"/>
</dbReference>
<feature type="transmembrane region" description="Helical" evidence="9">
    <location>
        <begin position="80"/>
        <end position="98"/>
    </location>
</feature>
<dbReference type="PANTHER" id="PTHR45772:SF2">
    <property type="entry name" value="ABC TRANSPORTER ATP-BINDING PROTEIN"/>
    <property type="match status" value="1"/>
</dbReference>
<dbReference type="PANTHER" id="PTHR45772">
    <property type="entry name" value="CONSERVED COMPONENT OF ABC TRANSPORTER FOR NATURAL AMINO ACIDS-RELATED"/>
    <property type="match status" value="1"/>
</dbReference>
<keyword evidence="7 9" id="KW-1133">Transmembrane helix</keyword>
<feature type="transmembrane region" description="Helical" evidence="9">
    <location>
        <begin position="104"/>
        <end position="126"/>
    </location>
</feature>
<keyword evidence="5" id="KW-0547">Nucleotide-binding</keyword>
<organism evidence="11 12">
    <name type="scientific">Pseudomonas gingeri</name>
    <dbReference type="NCBI Taxonomy" id="117681"/>
    <lineage>
        <taxon>Bacteria</taxon>
        <taxon>Pseudomonadati</taxon>
        <taxon>Pseudomonadota</taxon>
        <taxon>Gammaproteobacteria</taxon>
        <taxon>Pseudomonadales</taxon>
        <taxon>Pseudomonadaceae</taxon>
        <taxon>Pseudomonas</taxon>
    </lineage>
</organism>
<comment type="caution">
    <text evidence="11">The sequence shown here is derived from an EMBL/GenBank/DDBJ whole genome shotgun (WGS) entry which is preliminary data.</text>
</comment>
<evidence type="ECO:0000256" key="4">
    <source>
        <dbReference type="ARBA" id="ARBA00022692"/>
    </source>
</evidence>
<name>A0A7Y8CK79_9PSED</name>
<feature type="domain" description="ABC transporter" evidence="10">
    <location>
        <begin position="355"/>
        <end position="595"/>
    </location>
</feature>
<dbReference type="GO" id="GO:0016887">
    <property type="term" value="F:ATP hydrolysis activity"/>
    <property type="evidence" value="ECO:0007669"/>
    <property type="project" value="InterPro"/>
</dbReference>
<dbReference type="GO" id="GO:0015658">
    <property type="term" value="F:branched-chain amino acid transmembrane transporter activity"/>
    <property type="evidence" value="ECO:0007669"/>
    <property type="project" value="InterPro"/>
</dbReference>
<dbReference type="InterPro" id="IPR003593">
    <property type="entry name" value="AAA+_ATPase"/>
</dbReference>
<evidence type="ECO:0000313" key="11">
    <source>
        <dbReference type="EMBL" id="NWC32929.1"/>
    </source>
</evidence>
<feature type="transmembrane region" description="Helical" evidence="9">
    <location>
        <begin position="133"/>
        <end position="151"/>
    </location>
</feature>
<dbReference type="CDD" id="cd06581">
    <property type="entry name" value="TM_PBP1_LivM_like"/>
    <property type="match status" value="1"/>
</dbReference>
<dbReference type="PROSITE" id="PS50893">
    <property type="entry name" value="ABC_TRANSPORTER_2"/>
    <property type="match status" value="1"/>
</dbReference>
<proteinExistence type="predicted"/>
<comment type="subcellular location">
    <subcellularLocation>
        <location evidence="1">Cell inner membrane</location>
        <topology evidence="1">Multi-pass membrane protein</topology>
    </subcellularLocation>
</comment>
<reference evidence="11 12" key="1">
    <citation type="submission" date="2020-04" db="EMBL/GenBank/DDBJ databases">
        <title>Molecular characterization of pseudomonads from Agaricus bisporus reveal novel blotch 2 pathogens in Western Europe.</title>
        <authorList>
            <person name="Taparia T."/>
            <person name="Krijger M."/>
            <person name="Haynes E."/>
            <person name="Elpinstone J.G."/>
            <person name="Noble R."/>
            <person name="Van Der Wolf J."/>
        </authorList>
    </citation>
    <scope>NUCLEOTIDE SEQUENCE [LARGE SCALE GENOMIC DNA]</scope>
    <source>
        <strain evidence="11 12">IPO3737</strain>
    </source>
</reference>
<evidence type="ECO:0000256" key="8">
    <source>
        <dbReference type="ARBA" id="ARBA00023136"/>
    </source>
</evidence>
<sequence>MTNTTLQAANSPSKRSARQGAWGRSGLLALVGLGLLAVGPWIFDSYVLNLLIKAFLFAIVVITVDVLWGYTGYLTFGQSAFFGIGAYAAGLVFTHFGFAPGTIAIAIGLAIVVPMAVAGLVGWLSFYRGASPFFATVISLVLPIVMTQLLLSGGEWTGSSSGLTGYDTFDLSLPAWYWIAGGGAALTGLVAWLFVRSDAGRVLASIRDNESRCAYLGINVPSIKIILLVVTAAITGIAGFGYGAFSGVVAPELSGFVLGTELIIWVALGGRGTLWGPMAGAILINVATAYLGSRMPFLWQLILGLSFVLVIVLLPQGIVPVLLKPFGFGARSRQAPTLIERVARAVPEAGDVPALVMDDVTKSYGSLKVLQGINLEAQAGDLVGLIGPNGAGKTTLMRCMSDGADRTSGTVHLCGNDIRRLPAEACVRFGLGRKFQNANIFESLTVAECLRMASVLHERPLLFRRADTLALPSYALDVLRVTGLDSMLAVVARDLSHGEQQALELAMVLALEPRIVLLDEPTAGLTKTERTQIGVVLSLLANRYKLCCLLVEHDLDFVEQIATRIVVLHQGRMVMQGTFEEVVNSDLVKTIYAGSALVPREVV</sequence>
<dbReference type="Proteomes" id="UP000520592">
    <property type="component" value="Unassembled WGS sequence"/>
</dbReference>
<dbReference type="AlphaFoldDB" id="A0A7Y8CK79"/>
<keyword evidence="3" id="KW-1003">Cell membrane</keyword>
<evidence type="ECO:0000256" key="9">
    <source>
        <dbReference type="SAM" id="Phobius"/>
    </source>
</evidence>
<feature type="transmembrane region" description="Helical" evidence="9">
    <location>
        <begin position="216"/>
        <end position="242"/>
    </location>
</feature>
<evidence type="ECO:0000256" key="1">
    <source>
        <dbReference type="ARBA" id="ARBA00004429"/>
    </source>
</evidence>
<feature type="transmembrane region" description="Helical" evidence="9">
    <location>
        <begin position="21"/>
        <end position="42"/>
    </location>
</feature>
<protein>
    <submittedName>
        <fullName evidence="11">ATP-binding cassette domain-containing protein</fullName>
    </submittedName>
</protein>
<dbReference type="Pfam" id="PF00005">
    <property type="entry name" value="ABC_tran"/>
    <property type="match status" value="1"/>
</dbReference>
<dbReference type="InterPro" id="IPR043428">
    <property type="entry name" value="LivM-like"/>
</dbReference>
<evidence type="ECO:0000256" key="6">
    <source>
        <dbReference type="ARBA" id="ARBA00022840"/>
    </source>
</evidence>
<keyword evidence="2" id="KW-0813">Transport</keyword>
<dbReference type="SMART" id="SM00382">
    <property type="entry name" value="AAA"/>
    <property type="match status" value="1"/>
</dbReference>
<feature type="transmembrane region" description="Helical" evidence="9">
    <location>
        <begin position="48"/>
        <end position="68"/>
    </location>
</feature>
<keyword evidence="4 9" id="KW-0812">Transmembrane</keyword>
<evidence type="ECO:0000256" key="5">
    <source>
        <dbReference type="ARBA" id="ARBA00022741"/>
    </source>
</evidence>
<keyword evidence="6 11" id="KW-0067">ATP-binding</keyword>
<evidence type="ECO:0000259" key="10">
    <source>
        <dbReference type="PROSITE" id="PS50893"/>
    </source>
</evidence>
<dbReference type="PROSITE" id="PS00211">
    <property type="entry name" value="ABC_TRANSPORTER_1"/>
    <property type="match status" value="1"/>
</dbReference>
<dbReference type="RefSeq" id="WP_177056745.1">
    <property type="nucleotide sequence ID" value="NZ_JACAPS010000011.1"/>
</dbReference>
<evidence type="ECO:0000256" key="2">
    <source>
        <dbReference type="ARBA" id="ARBA00022448"/>
    </source>
</evidence>
<dbReference type="Pfam" id="PF02653">
    <property type="entry name" value="BPD_transp_2"/>
    <property type="match status" value="1"/>
</dbReference>
<evidence type="ECO:0000256" key="7">
    <source>
        <dbReference type="ARBA" id="ARBA00022989"/>
    </source>
</evidence>
<dbReference type="SUPFAM" id="SSF52540">
    <property type="entry name" value="P-loop containing nucleoside triphosphate hydrolases"/>
    <property type="match status" value="1"/>
</dbReference>
<dbReference type="InterPro" id="IPR003439">
    <property type="entry name" value="ABC_transporter-like_ATP-bd"/>
</dbReference>
<dbReference type="GO" id="GO:0005524">
    <property type="term" value="F:ATP binding"/>
    <property type="evidence" value="ECO:0007669"/>
    <property type="project" value="UniProtKB-KW"/>
</dbReference>
<dbReference type="InterPro" id="IPR001851">
    <property type="entry name" value="ABC_transp_permease"/>
</dbReference>
<dbReference type="InterPro" id="IPR027417">
    <property type="entry name" value="P-loop_NTPase"/>
</dbReference>
<evidence type="ECO:0000313" key="12">
    <source>
        <dbReference type="Proteomes" id="UP000520592"/>
    </source>
</evidence>
<accession>A0A7Y8CK79</accession>
<dbReference type="EMBL" id="JACAQD010000011">
    <property type="protein sequence ID" value="NWC32929.1"/>
    <property type="molecule type" value="Genomic_DNA"/>
</dbReference>
<dbReference type="InterPro" id="IPR017871">
    <property type="entry name" value="ABC_transporter-like_CS"/>
</dbReference>
<dbReference type="GO" id="GO:0005886">
    <property type="term" value="C:plasma membrane"/>
    <property type="evidence" value="ECO:0007669"/>
    <property type="project" value="UniProtKB-SubCell"/>
</dbReference>